<dbReference type="InterPro" id="IPR007372">
    <property type="entry name" value="Lipid/polyisoprenoid-bd_YceI"/>
</dbReference>
<evidence type="ECO:0000256" key="1">
    <source>
        <dbReference type="SAM" id="SignalP"/>
    </source>
</evidence>
<dbReference type="Gene3D" id="2.40.128.110">
    <property type="entry name" value="Lipid/polyisoprenoid-binding, YceI-like"/>
    <property type="match status" value="1"/>
</dbReference>
<feature type="signal peptide" evidence="1">
    <location>
        <begin position="1"/>
        <end position="26"/>
    </location>
</feature>
<keyword evidence="1" id="KW-0732">Signal</keyword>
<sequence length="198" mass="21300">MLAMHIRPHPLLAAFAAASLAAGAHAAPVRYEIDPSHTYPSFEADHLNGLSVWRGKLNSSAGEITLDKEAGTGTVTVRMDAESLDFGLDAMNKAARGDMLFDTAKYPSITYVGKLVKFVNGAPTAVEGELRLHGVARPVALVINSFKCMPHPMFKREVCGADALAVIQRDEFGMAAGKDYGFKMDVTLRIQIEAIQAP</sequence>
<accession>A0ABN1K1L8</accession>
<evidence type="ECO:0000313" key="4">
    <source>
        <dbReference type="Proteomes" id="UP001500279"/>
    </source>
</evidence>
<dbReference type="InterPro" id="IPR036761">
    <property type="entry name" value="TTHA0802/YceI-like_sf"/>
</dbReference>
<evidence type="ECO:0000313" key="3">
    <source>
        <dbReference type="EMBL" id="GAA0752342.1"/>
    </source>
</evidence>
<protein>
    <submittedName>
        <fullName evidence="3">YceI family protein</fullName>
    </submittedName>
</protein>
<name>A0ABN1K1L8_9BURK</name>
<dbReference type="Pfam" id="PF04264">
    <property type="entry name" value="YceI"/>
    <property type="match status" value="1"/>
</dbReference>
<dbReference type="SUPFAM" id="SSF101874">
    <property type="entry name" value="YceI-like"/>
    <property type="match status" value="1"/>
</dbReference>
<dbReference type="SMART" id="SM00867">
    <property type="entry name" value="YceI"/>
    <property type="match status" value="1"/>
</dbReference>
<keyword evidence="4" id="KW-1185">Reference proteome</keyword>
<dbReference type="PANTHER" id="PTHR34406">
    <property type="entry name" value="PROTEIN YCEI"/>
    <property type="match status" value="1"/>
</dbReference>
<comment type="caution">
    <text evidence="3">The sequence shown here is derived from an EMBL/GenBank/DDBJ whole genome shotgun (WGS) entry which is preliminary data.</text>
</comment>
<feature type="domain" description="Lipid/polyisoprenoid-binding YceI-like" evidence="2">
    <location>
        <begin position="30"/>
        <end position="195"/>
    </location>
</feature>
<evidence type="ECO:0000259" key="2">
    <source>
        <dbReference type="SMART" id="SM00867"/>
    </source>
</evidence>
<feature type="chain" id="PRO_5047160687" evidence="1">
    <location>
        <begin position="27"/>
        <end position="198"/>
    </location>
</feature>
<gene>
    <name evidence="3" type="ORF">GCM10009107_26080</name>
</gene>
<dbReference type="Proteomes" id="UP001500279">
    <property type="component" value="Unassembled WGS sequence"/>
</dbReference>
<dbReference type="EMBL" id="BAAAEW010000014">
    <property type="protein sequence ID" value="GAA0752342.1"/>
    <property type="molecule type" value="Genomic_DNA"/>
</dbReference>
<reference evidence="3 4" key="1">
    <citation type="journal article" date="2019" name="Int. J. Syst. Evol. Microbiol.">
        <title>The Global Catalogue of Microorganisms (GCM) 10K type strain sequencing project: providing services to taxonomists for standard genome sequencing and annotation.</title>
        <authorList>
            <consortium name="The Broad Institute Genomics Platform"/>
            <consortium name="The Broad Institute Genome Sequencing Center for Infectious Disease"/>
            <person name="Wu L."/>
            <person name="Ma J."/>
        </authorList>
    </citation>
    <scope>NUCLEOTIDE SEQUENCE [LARGE SCALE GENOMIC DNA]</scope>
    <source>
        <strain evidence="3 4">JCM 15503</strain>
    </source>
</reference>
<organism evidence="3 4">
    <name type="scientific">Ideonella azotifigens</name>
    <dbReference type="NCBI Taxonomy" id="513160"/>
    <lineage>
        <taxon>Bacteria</taxon>
        <taxon>Pseudomonadati</taxon>
        <taxon>Pseudomonadota</taxon>
        <taxon>Betaproteobacteria</taxon>
        <taxon>Burkholderiales</taxon>
        <taxon>Sphaerotilaceae</taxon>
        <taxon>Ideonella</taxon>
    </lineage>
</organism>
<proteinExistence type="predicted"/>
<dbReference type="PANTHER" id="PTHR34406:SF2">
    <property type="entry name" value="PERIPLASMIC PROTEIN"/>
    <property type="match status" value="1"/>
</dbReference>